<dbReference type="GO" id="GO:0010133">
    <property type="term" value="P:L-proline catabolic process to L-glutamate"/>
    <property type="evidence" value="ECO:0007669"/>
    <property type="project" value="TreeGrafter"/>
</dbReference>
<keyword evidence="5" id="KW-0274">FAD</keyword>
<comment type="catalytic activity">
    <reaction evidence="5">
        <text>L-proline + a quinone = (S)-1-pyrroline-5-carboxylate + a quinol + H(+)</text>
        <dbReference type="Rhea" id="RHEA:23784"/>
        <dbReference type="ChEBI" id="CHEBI:15378"/>
        <dbReference type="ChEBI" id="CHEBI:17388"/>
        <dbReference type="ChEBI" id="CHEBI:24646"/>
        <dbReference type="ChEBI" id="CHEBI:60039"/>
        <dbReference type="ChEBI" id="CHEBI:132124"/>
        <dbReference type="EC" id="1.5.5.2"/>
    </reaction>
</comment>
<keyword evidence="9" id="KW-1185">Reference proteome</keyword>
<evidence type="ECO:0000259" key="7">
    <source>
        <dbReference type="Pfam" id="PF01619"/>
    </source>
</evidence>
<accession>A0A5D3AR83</accession>
<feature type="compositionally biased region" description="Polar residues" evidence="6">
    <location>
        <begin position="7"/>
        <end position="17"/>
    </location>
</feature>
<evidence type="ECO:0000313" key="9">
    <source>
        <dbReference type="Proteomes" id="UP000322245"/>
    </source>
</evidence>
<dbReference type="InterPro" id="IPR015659">
    <property type="entry name" value="Proline_oxidase"/>
</dbReference>
<dbReference type="EMBL" id="NIDF01000117">
    <property type="protein sequence ID" value="TYJ52759.1"/>
    <property type="molecule type" value="Genomic_DNA"/>
</dbReference>
<keyword evidence="4 5" id="KW-0642">Proline metabolism</keyword>
<proteinExistence type="inferred from homology"/>
<comment type="function">
    <text evidence="5">Converts proline to delta-1-pyrroline-5-carboxylate.</text>
</comment>
<dbReference type="InterPro" id="IPR029041">
    <property type="entry name" value="FAD-linked_oxidoreductase-like"/>
</dbReference>
<dbReference type="InterPro" id="IPR002872">
    <property type="entry name" value="Proline_DH_dom"/>
</dbReference>
<gene>
    <name evidence="8" type="ORF">B9479_006609</name>
</gene>
<evidence type="ECO:0000313" key="8">
    <source>
        <dbReference type="EMBL" id="TYJ52759.1"/>
    </source>
</evidence>
<dbReference type="PANTHER" id="PTHR13914">
    <property type="entry name" value="PROLINE OXIDASE"/>
    <property type="match status" value="1"/>
</dbReference>
<keyword evidence="5" id="KW-0285">Flavoprotein</keyword>
<feature type="compositionally biased region" description="Low complexity" evidence="6">
    <location>
        <begin position="35"/>
        <end position="52"/>
    </location>
</feature>
<dbReference type="GO" id="GO:0004657">
    <property type="term" value="F:proline dehydrogenase activity"/>
    <property type="evidence" value="ECO:0007669"/>
    <property type="project" value="UniProtKB-EC"/>
</dbReference>
<evidence type="ECO:0000256" key="2">
    <source>
        <dbReference type="ARBA" id="ARBA00012695"/>
    </source>
</evidence>
<evidence type="ECO:0000256" key="1">
    <source>
        <dbReference type="ARBA" id="ARBA00005869"/>
    </source>
</evidence>
<feature type="domain" description="Proline dehydrogenase" evidence="7">
    <location>
        <begin position="185"/>
        <end position="568"/>
    </location>
</feature>
<dbReference type="Gene3D" id="3.20.20.220">
    <property type="match status" value="1"/>
</dbReference>
<evidence type="ECO:0000256" key="5">
    <source>
        <dbReference type="RuleBase" id="RU364054"/>
    </source>
</evidence>
<comment type="similarity">
    <text evidence="1 5">Belongs to the proline oxidase family.</text>
</comment>
<comment type="caution">
    <text evidence="8">The sequence shown here is derived from an EMBL/GenBank/DDBJ whole genome shotgun (WGS) entry which is preliminary data.</text>
</comment>
<sequence>MIRPRTLPSTRPSTSFTPRLPLPRPSSRGIAAPRSFSSGSGHNHKSGSGSSRRRYLPLTLLPAGLLLLPALSCDSDPATSPPPSPLTIAPVSELLRSWFVWAMICTPGMVDYSPGLLSLISRTPLKTPVEWFVRHTFFAQFNPGETVAECLPEVRSLRKSNIGAVVNYSAEVDESGLHESGAEKREREEKDRQRRLEQVVVALDVMGEFEKTLPLDQRGASGFALKITGLIDANVLERASYTMLRMRYAAPQTPITTPNSAAFVPYPGTPESADGQVLARDHMKKLVDPKELFSLEGKVDAMGTKVEDVRLKEGDLEQLATLWQKLRMLGQRAKDNNVVLVIDAEHTWYQPALDAYTLLLSEEFNRPTGNPKDISPIIYGTYQSYLTRQPTHLLAAIAHAEANGYALGLKVVRGAYYLQERKKWADEGRVGNDPIWPTKPATDLSYNGAIATLLSTLSGQLKGKHPERALSVVFGTHNTESADSICENLVKYGLAEKDKESGLLRFDPAAKGHVRVAQLYGMKDDLTNSMATRFVNDGNPVAYKYISYGALAEVMPFLGRRAIENKSLMSGEQGAAGERKRVGRELWRRVFG</sequence>
<dbReference type="EC" id="1.5.5.2" evidence="2 5"/>
<dbReference type="AlphaFoldDB" id="A0A5D3AR83"/>
<dbReference type="Pfam" id="PF01619">
    <property type="entry name" value="Pro_dh"/>
    <property type="match status" value="1"/>
</dbReference>
<feature type="region of interest" description="Disordered" evidence="6">
    <location>
        <begin position="1"/>
        <end position="52"/>
    </location>
</feature>
<keyword evidence="3 5" id="KW-0560">Oxidoreductase</keyword>
<name>A0A5D3AR83_9TREE</name>
<evidence type="ECO:0000256" key="6">
    <source>
        <dbReference type="SAM" id="MobiDB-lite"/>
    </source>
</evidence>
<organism evidence="8 9">
    <name type="scientific">Cryptococcus floricola</name>
    <dbReference type="NCBI Taxonomy" id="2591691"/>
    <lineage>
        <taxon>Eukaryota</taxon>
        <taxon>Fungi</taxon>
        <taxon>Dikarya</taxon>
        <taxon>Basidiomycota</taxon>
        <taxon>Agaricomycotina</taxon>
        <taxon>Tremellomycetes</taxon>
        <taxon>Tremellales</taxon>
        <taxon>Cryptococcaceae</taxon>
        <taxon>Cryptococcus</taxon>
    </lineage>
</organism>
<dbReference type="GO" id="GO:0071949">
    <property type="term" value="F:FAD binding"/>
    <property type="evidence" value="ECO:0007669"/>
    <property type="project" value="TreeGrafter"/>
</dbReference>
<protein>
    <recommendedName>
        <fullName evidence="2 5">Proline dehydrogenase</fullName>
        <ecNumber evidence="2 5">1.5.5.2</ecNumber>
    </recommendedName>
</protein>
<evidence type="ECO:0000256" key="4">
    <source>
        <dbReference type="ARBA" id="ARBA00023062"/>
    </source>
</evidence>
<evidence type="ECO:0000256" key="3">
    <source>
        <dbReference type="ARBA" id="ARBA00023002"/>
    </source>
</evidence>
<reference evidence="8 9" key="1">
    <citation type="submission" date="2017-05" db="EMBL/GenBank/DDBJ databases">
        <title>The Genome Sequence of Tsuchiyaea wingfieldii DSM 27421.</title>
        <authorList>
            <person name="Cuomo C."/>
            <person name="Passer A."/>
            <person name="Billmyre B."/>
            <person name="Heitman J."/>
        </authorList>
    </citation>
    <scope>NUCLEOTIDE SEQUENCE [LARGE SCALE GENOMIC DNA]</scope>
    <source>
        <strain evidence="8 9">DSM 27421</strain>
    </source>
</reference>
<comment type="cofactor">
    <cofactor evidence="5">
        <name>FAD</name>
        <dbReference type="ChEBI" id="CHEBI:57692"/>
    </cofactor>
</comment>
<dbReference type="SUPFAM" id="SSF51730">
    <property type="entry name" value="FAD-linked oxidoreductase"/>
    <property type="match status" value="1"/>
</dbReference>
<dbReference type="PANTHER" id="PTHR13914:SF0">
    <property type="entry name" value="PROLINE DEHYDROGENASE 1, MITOCHONDRIAL"/>
    <property type="match status" value="1"/>
</dbReference>
<dbReference type="Proteomes" id="UP000322245">
    <property type="component" value="Unassembled WGS sequence"/>
</dbReference>
<dbReference type="GO" id="GO:0005739">
    <property type="term" value="C:mitochondrion"/>
    <property type="evidence" value="ECO:0007669"/>
    <property type="project" value="TreeGrafter"/>
</dbReference>